<evidence type="ECO:0000313" key="5">
    <source>
        <dbReference type="EMBL" id="KAK6299321.1"/>
    </source>
</evidence>
<evidence type="ECO:0000256" key="1">
    <source>
        <dbReference type="ARBA" id="ARBA00004172"/>
    </source>
</evidence>
<accession>A0AAN8L503</accession>
<dbReference type="GO" id="GO:0031267">
    <property type="term" value="F:small GTPase binding"/>
    <property type="evidence" value="ECO:0007669"/>
    <property type="project" value="InterPro"/>
</dbReference>
<dbReference type="Gene3D" id="2.60.40.150">
    <property type="entry name" value="C2 domain"/>
    <property type="match status" value="1"/>
</dbReference>
<feature type="domain" description="C2" evidence="4">
    <location>
        <begin position="47"/>
        <end position="170"/>
    </location>
</feature>
<dbReference type="InterPro" id="IPR000008">
    <property type="entry name" value="C2_dom"/>
</dbReference>
<dbReference type="PANTHER" id="PTHR15746">
    <property type="entry name" value="RAB11-RELATED"/>
    <property type="match status" value="1"/>
</dbReference>
<name>A0AAN8L503_9TELE</name>
<feature type="compositionally biased region" description="Polar residues" evidence="3">
    <location>
        <begin position="382"/>
        <end position="401"/>
    </location>
</feature>
<dbReference type="GO" id="GO:0055037">
    <property type="term" value="C:recycling endosome"/>
    <property type="evidence" value="ECO:0007669"/>
    <property type="project" value="UniProtKB-SubCell"/>
</dbReference>
<evidence type="ECO:0000256" key="3">
    <source>
        <dbReference type="SAM" id="MobiDB-lite"/>
    </source>
</evidence>
<dbReference type="PROSITE" id="PS50004">
    <property type="entry name" value="C2"/>
    <property type="match status" value="1"/>
</dbReference>
<organism evidence="5 6">
    <name type="scientific">Coregonus suidteri</name>
    <dbReference type="NCBI Taxonomy" id="861788"/>
    <lineage>
        <taxon>Eukaryota</taxon>
        <taxon>Metazoa</taxon>
        <taxon>Chordata</taxon>
        <taxon>Craniata</taxon>
        <taxon>Vertebrata</taxon>
        <taxon>Euteleostomi</taxon>
        <taxon>Actinopterygii</taxon>
        <taxon>Neopterygii</taxon>
        <taxon>Teleostei</taxon>
        <taxon>Protacanthopterygii</taxon>
        <taxon>Salmoniformes</taxon>
        <taxon>Salmonidae</taxon>
        <taxon>Coregoninae</taxon>
        <taxon>Coregonus</taxon>
    </lineage>
</organism>
<keyword evidence="6" id="KW-1185">Reference proteome</keyword>
<feature type="compositionally biased region" description="Low complexity" evidence="3">
    <location>
        <begin position="238"/>
        <end position="249"/>
    </location>
</feature>
<evidence type="ECO:0000313" key="6">
    <source>
        <dbReference type="Proteomes" id="UP001356427"/>
    </source>
</evidence>
<dbReference type="EMBL" id="JAGTTL010000029">
    <property type="protein sequence ID" value="KAK6299321.1"/>
    <property type="molecule type" value="Genomic_DNA"/>
</dbReference>
<protein>
    <recommendedName>
        <fullName evidence="4">C2 domain-containing protein</fullName>
    </recommendedName>
</protein>
<keyword evidence="2" id="KW-0967">Endosome</keyword>
<comment type="subcellular location">
    <subcellularLocation>
        <location evidence="1">Recycling endosome</location>
    </subcellularLocation>
</comment>
<dbReference type="PANTHER" id="PTHR15746:SF23">
    <property type="entry name" value="RAB11 INTERACTING PROTEIN, ISOFORM A"/>
    <property type="match status" value="1"/>
</dbReference>
<dbReference type="Pfam" id="PF00168">
    <property type="entry name" value="C2"/>
    <property type="match status" value="1"/>
</dbReference>
<reference evidence="5 6" key="1">
    <citation type="submission" date="2021-04" db="EMBL/GenBank/DDBJ databases">
        <authorList>
            <person name="De Guttry C."/>
            <person name="Zahm M."/>
            <person name="Klopp C."/>
            <person name="Cabau C."/>
            <person name="Louis A."/>
            <person name="Berthelot C."/>
            <person name="Parey E."/>
            <person name="Roest Crollius H."/>
            <person name="Montfort J."/>
            <person name="Robinson-Rechavi M."/>
            <person name="Bucao C."/>
            <person name="Bouchez O."/>
            <person name="Gislard M."/>
            <person name="Lluch J."/>
            <person name="Milhes M."/>
            <person name="Lampietro C."/>
            <person name="Lopez Roques C."/>
            <person name="Donnadieu C."/>
            <person name="Braasch I."/>
            <person name="Desvignes T."/>
            <person name="Postlethwait J."/>
            <person name="Bobe J."/>
            <person name="Wedekind C."/>
            <person name="Guiguen Y."/>
        </authorList>
    </citation>
    <scope>NUCLEOTIDE SEQUENCE [LARGE SCALE GENOMIC DNA]</scope>
    <source>
        <strain evidence="5">Cs_M1</strain>
        <tissue evidence="5">Blood</tissue>
    </source>
</reference>
<feature type="compositionally biased region" description="Low complexity" evidence="3">
    <location>
        <begin position="200"/>
        <end position="213"/>
    </location>
</feature>
<dbReference type="GO" id="GO:0045055">
    <property type="term" value="P:regulated exocytosis"/>
    <property type="evidence" value="ECO:0007669"/>
    <property type="project" value="TreeGrafter"/>
</dbReference>
<evidence type="ECO:0000256" key="2">
    <source>
        <dbReference type="ARBA" id="ARBA00022753"/>
    </source>
</evidence>
<dbReference type="InterPro" id="IPR037789">
    <property type="entry name" value="FIP_classI"/>
</dbReference>
<dbReference type="InterPro" id="IPR035892">
    <property type="entry name" value="C2_domain_sf"/>
</dbReference>
<feature type="region of interest" description="Disordered" evidence="3">
    <location>
        <begin position="194"/>
        <end position="213"/>
    </location>
</feature>
<sequence>MPYCNAWWAKVITIEAFPFRSRSASADVGAKHRMSSGPVVESEDSSAHANLAVTSGYSEGPPSHLAVTVLRATGLRAKAFHGGSNPYVVVQLGQRRITTPVIHGTLTPRWNCELTFPLPSSAPRDGTTEALTLTIHHRRPLLALPDKFLGTVSFRLEDVIKKQDGNKGWFVLNSEPRKKPKKRGHVEVSFRLHREHSSLPSHSQPLTQTQSQPLTLLSHSTSLSQPSNLPSHSQSLTQPHSQSHFQPSSICTKSHISRESDTRCSPPSVQSVVKHREPIHPSCGKENSGVLDSVPLPSAPASPQKPADGPDCVSITTADCSNTIRPVSYSAATGDLEDGNPSIVTCETGDLEDGTASIVTCETGDLEDGQEASLLDPGGGHSSHQGPLEETSTAGSTIGTQTSSSFQMFPFQHSQSQGRMRRVSFRSSFRSRLRRLRYRLDSGEDSGERRTLRLQVCPRVFSRSTSPPYDRFPKIDVSERPQGFLARLFPCLDRR</sequence>
<feature type="region of interest" description="Disordered" evidence="3">
    <location>
        <begin position="220"/>
        <end position="313"/>
    </location>
</feature>
<comment type="caution">
    <text evidence="5">The sequence shown here is derived from an EMBL/GenBank/DDBJ whole genome shotgun (WGS) entry which is preliminary data.</text>
</comment>
<dbReference type="SMART" id="SM00239">
    <property type="entry name" value="C2"/>
    <property type="match status" value="1"/>
</dbReference>
<dbReference type="SUPFAM" id="SSF49562">
    <property type="entry name" value="C2 domain (Calcium/lipid-binding domain, CaLB)"/>
    <property type="match status" value="1"/>
</dbReference>
<dbReference type="AlphaFoldDB" id="A0AAN8L503"/>
<gene>
    <name evidence="5" type="ORF">J4Q44_G00308310</name>
</gene>
<dbReference type="Proteomes" id="UP001356427">
    <property type="component" value="Unassembled WGS sequence"/>
</dbReference>
<feature type="region of interest" description="Disordered" evidence="3">
    <location>
        <begin position="369"/>
        <end position="401"/>
    </location>
</feature>
<evidence type="ECO:0000259" key="4">
    <source>
        <dbReference type="PROSITE" id="PS50004"/>
    </source>
</evidence>
<proteinExistence type="predicted"/>
<feature type="compositionally biased region" description="Polar residues" evidence="3">
    <location>
        <begin position="228"/>
        <end position="237"/>
    </location>
</feature>